<gene>
    <name evidence="1" type="ORF">KF715C_pA2210</name>
</gene>
<evidence type="ECO:0000313" key="1">
    <source>
        <dbReference type="EMBL" id="BAW26726.1"/>
    </source>
</evidence>
<geneLocation type="plasmid" evidence="2">
    <name>pkf715a dna</name>
</geneLocation>
<dbReference type="Proteomes" id="UP000218731">
    <property type="component" value="Plasmid pKF715A"/>
</dbReference>
<keyword evidence="1" id="KW-0614">Plasmid</keyword>
<dbReference type="EMBL" id="AP015030">
    <property type="protein sequence ID" value="BAW26726.1"/>
    <property type="molecule type" value="Genomic_DNA"/>
</dbReference>
<name>A0A1L7NMM3_PSEPU</name>
<reference evidence="1 2" key="1">
    <citation type="submission" date="2015-11" db="EMBL/GenBank/DDBJ databases">
        <title>Complete genome sequencing of a biphenyl-degrading bacterium, Pseudomonas putida KF715 (=NBRC110667).</title>
        <authorList>
            <person name="Suenaga H."/>
            <person name="Fujihara N."/>
            <person name="Watanabe T."/>
            <person name="Hirose J."/>
            <person name="Kimura N."/>
            <person name="Yamazoe A."/>
            <person name="Hosoyama A."/>
            <person name="Shimodaira J."/>
            <person name="Furukawa K."/>
        </authorList>
    </citation>
    <scope>NUCLEOTIDE SEQUENCE [LARGE SCALE GENOMIC DNA]</scope>
    <source>
        <strain evidence="1 2">KF715</strain>
        <plasmid evidence="2">Plasmid pkf715a dna</plasmid>
    </source>
</reference>
<dbReference type="RefSeq" id="WP_157754438.1">
    <property type="nucleotide sequence ID" value="NZ_AP015030.1"/>
</dbReference>
<accession>A0A1L7NMM3</accession>
<proteinExistence type="predicted"/>
<organism evidence="1 2">
    <name type="scientific">Pseudomonas putida</name>
    <name type="common">Arthrobacter siderocapsulatus</name>
    <dbReference type="NCBI Taxonomy" id="303"/>
    <lineage>
        <taxon>Bacteria</taxon>
        <taxon>Pseudomonadati</taxon>
        <taxon>Pseudomonadota</taxon>
        <taxon>Gammaproteobacteria</taxon>
        <taxon>Pseudomonadales</taxon>
        <taxon>Pseudomonadaceae</taxon>
        <taxon>Pseudomonas</taxon>
    </lineage>
</organism>
<sequence length="55" mass="5943">MPRLIRLPLLPLAALLELVLLALGWGIALASPPLAGRVVALAKRLPSTDWYTGRQ</sequence>
<dbReference type="AlphaFoldDB" id="A0A1L7NMM3"/>
<protein>
    <submittedName>
        <fullName evidence="1">Uncharacterized protein</fullName>
    </submittedName>
</protein>
<evidence type="ECO:0000313" key="2">
    <source>
        <dbReference type="Proteomes" id="UP000218731"/>
    </source>
</evidence>